<organism evidence="3 4">
    <name type="scientific">Flavobacterium fontis</name>
    <dbReference type="NCBI Taxonomy" id="1124188"/>
    <lineage>
        <taxon>Bacteria</taxon>
        <taxon>Pseudomonadati</taxon>
        <taxon>Bacteroidota</taxon>
        <taxon>Flavobacteriia</taxon>
        <taxon>Flavobacteriales</taxon>
        <taxon>Flavobacteriaceae</taxon>
        <taxon>Flavobacterium</taxon>
    </lineage>
</organism>
<dbReference type="InterPro" id="IPR008979">
    <property type="entry name" value="Galactose-bd-like_sf"/>
</dbReference>
<keyword evidence="1" id="KW-0732">Signal</keyword>
<dbReference type="Proteomes" id="UP000184147">
    <property type="component" value="Unassembled WGS sequence"/>
</dbReference>
<dbReference type="InterPro" id="IPR008964">
    <property type="entry name" value="Invasin/intimin_cell_adhesion"/>
</dbReference>
<reference evidence="3 4" key="1">
    <citation type="submission" date="2016-11" db="EMBL/GenBank/DDBJ databases">
        <authorList>
            <person name="Jaros S."/>
            <person name="Januszkiewicz K."/>
            <person name="Wedrychowicz H."/>
        </authorList>
    </citation>
    <scope>NUCLEOTIDE SEQUENCE [LARGE SCALE GENOMIC DNA]</scope>
    <source>
        <strain evidence="3 4">DSM 25660</strain>
    </source>
</reference>
<dbReference type="InterPro" id="IPR021655">
    <property type="entry name" value="Put_metal-bd"/>
</dbReference>
<dbReference type="STRING" id="1124188.SAMN05444377_110110"/>
<dbReference type="Pfam" id="PF02368">
    <property type="entry name" value="Big_2"/>
    <property type="match status" value="1"/>
</dbReference>
<accession>A0A1M5C5B6</accession>
<dbReference type="SUPFAM" id="SSF49785">
    <property type="entry name" value="Galactose-binding domain-like"/>
    <property type="match status" value="1"/>
</dbReference>
<sequence length="1218" mass="130843">MKKFLLLIFLLSFALGRSQGAAPGDPGRNSWDVISLFSGAYTNLPGTNFNPFWGQTNNHPNNMTTPSYGGDEVRQYQNTGSYQGTETQSDVNVSAMTRFHIEIYSSTLTSIRLSLIKITAGTVEIPTTLPLIPGQWNVFDIDISGPAFAAIRPNFRQIKYDQPAGAGNIQNLIVDNLFFWRPATLQPPTVGTFTVPAQSVGAAPFTLTPPTSNNTSPFTYTSSNTAVATISGNTLTVVGAGTSTITALQVSDGIYGPSSTPATLTVSFPAPGPSPTPPPRSASNVVSMFTGTPTTYANVVNAIRAPWTAGTTMTEIPNGSNTCLRLENFGYLGYITPGANFSVVGMTKLHVDIYLNTPISNMFVVLLAPGDQMYNTGPLVAGWNSLDINLSAYPGANLANIYGIKFEQNVGPTRQIYLDNIYFYVAGTEPTITDFTLPEKVFGDAPFTITPPTSNSAGAFTYSSNNPSVATVSGNTITITGIGTATITASQAANGIYDAGSITAPLVVAAPPLTTPAPTPPARNPWDVISLYSNAYSNVPSVAWQGVSALSDEVLAGNDTKKMSNFLIELVNFAGTNVSQMTTLHMDIYTTDCTGFNIWLLNNGDRNAQFFPTLNTWFSVDIPLSTYANNGLNLANIIQLKFESLNGPGKTVYVDNIYFYRPATLLPPTVGSFSVPAKNVGDATFTITPPTSNNTNPFTYTSSNTNVATIVNGNQIQIVSGGTTTITASQAQDGTYGPSSATALFVVNFPPPGPSPIPPARDPDTVISMYTGTPSTYANPVGYTMIRAPWTAATTLTEIPNGSNTCLRVDNLGFLGYVTSTEPVRFSVVGMTHLHLDVYVNTAFSNLFFWLLTDGDQRRDIVDLQPGWNSITIDLNEFSGANLSNVYGFKFEQNQPGPLQIYLDNIYFSNDTYYMDADGDGFGNPASPVIGQQIGAVMNDNDCDDTRASVRPGAPEVCFDGLDNDCNGVIDNIGQPGGCTPIVSTIPTATCGTEVAYGGIVYSSWVTGAQGYRFRVTEVNPADDSEIPGTQVIVDMVLRNLYLHNLSNYKYNAKFKVEVAVRFNNVWQPTYSAPCFLLTPTPVSSMIGCGTQVTGINTQIFSTIVQRSNGYRYRVQRLDSSLQPAGPVQEITSGIRNFTFASVTDFRYDANYSVSCAVRNTDGSFLPYGPSCTIQAPKHPTTQVRGTQCNDYAVTSYSERISADAVQSAAQYRFRLFN</sequence>
<dbReference type="Pfam" id="PF11617">
    <property type="entry name" value="Cu-binding_MopE"/>
    <property type="match status" value="1"/>
</dbReference>
<name>A0A1M5C5B6_9FLAO</name>
<feature type="domain" description="BIG2" evidence="2">
    <location>
        <begin position="451"/>
        <end position="489"/>
    </location>
</feature>
<proteinExistence type="predicted"/>
<dbReference type="Gene3D" id="2.60.40.1080">
    <property type="match status" value="3"/>
</dbReference>
<evidence type="ECO:0000313" key="4">
    <source>
        <dbReference type="Proteomes" id="UP000184147"/>
    </source>
</evidence>
<feature type="signal peptide" evidence="1">
    <location>
        <begin position="1"/>
        <end position="21"/>
    </location>
</feature>
<feature type="non-terminal residue" evidence="3">
    <location>
        <position position="1218"/>
    </location>
</feature>
<dbReference type="SUPFAM" id="SSF49373">
    <property type="entry name" value="Invasin/intimin cell-adhesion fragments"/>
    <property type="match status" value="3"/>
</dbReference>
<dbReference type="RefSeq" id="WP_073363671.1">
    <property type="nucleotide sequence ID" value="NZ_FQVQ01000010.1"/>
</dbReference>
<evidence type="ECO:0000259" key="2">
    <source>
        <dbReference type="Pfam" id="PF02368"/>
    </source>
</evidence>
<evidence type="ECO:0000313" key="3">
    <source>
        <dbReference type="EMBL" id="SHF49797.1"/>
    </source>
</evidence>
<feature type="chain" id="PRO_5012725380" evidence="1">
    <location>
        <begin position="22"/>
        <end position="1218"/>
    </location>
</feature>
<gene>
    <name evidence="3" type="ORF">SAMN05444377_110110</name>
</gene>
<dbReference type="Gene3D" id="2.60.120.430">
    <property type="entry name" value="Galactose-binding lectin"/>
    <property type="match status" value="2"/>
</dbReference>
<keyword evidence="4" id="KW-1185">Reference proteome</keyword>
<dbReference type="InterPro" id="IPR003343">
    <property type="entry name" value="Big_2"/>
</dbReference>
<dbReference type="EMBL" id="FQVQ01000010">
    <property type="protein sequence ID" value="SHF49797.1"/>
    <property type="molecule type" value="Genomic_DNA"/>
</dbReference>
<protein>
    <submittedName>
        <fullName evidence="3">Ig-like domain (Group 2)</fullName>
    </submittedName>
</protein>
<evidence type="ECO:0000256" key="1">
    <source>
        <dbReference type="SAM" id="SignalP"/>
    </source>
</evidence>
<dbReference type="AlphaFoldDB" id="A0A1M5C5B6"/>